<dbReference type="Pfam" id="PF02469">
    <property type="entry name" value="Fasciclin"/>
    <property type="match status" value="2"/>
</dbReference>
<dbReference type="PANTHER" id="PTHR10900">
    <property type="entry name" value="PERIOSTIN-RELATED"/>
    <property type="match status" value="1"/>
</dbReference>
<name>A0A061SGJ9_9CHLO</name>
<dbReference type="InterPro" id="IPR050904">
    <property type="entry name" value="Adhesion/Biosynth-related"/>
</dbReference>
<dbReference type="SMART" id="SM00554">
    <property type="entry name" value="FAS1"/>
    <property type="match status" value="3"/>
</dbReference>
<dbReference type="PANTHER" id="PTHR10900:SF77">
    <property type="entry name" value="FI19380P1"/>
    <property type="match status" value="1"/>
</dbReference>
<dbReference type="InterPro" id="IPR036378">
    <property type="entry name" value="FAS1_dom_sf"/>
</dbReference>
<accession>A0A061SGJ9</accession>
<proteinExistence type="predicted"/>
<dbReference type="AlphaFoldDB" id="A0A061SGJ9"/>
<reference evidence="2" key="1">
    <citation type="submission" date="2014-05" db="EMBL/GenBank/DDBJ databases">
        <title>The transcriptome of the halophilic microalga Tetraselmis sp. GSL018 isolated from the Great Salt Lake, Utah.</title>
        <authorList>
            <person name="Jinkerson R.E."/>
            <person name="D'Adamo S."/>
            <person name="Posewitz M.C."/>
        </authorList>
    </citation>
    <scope>NUCLEOTIDE SEQUENCE</scope>
    <source>
        <strain evidence="2">GSL018</strain>
    </source>
</reference>
<organism evidence="2">
    <name type="scientific">Tetraselmis sp. GSL018</name>
    <dbReference type="NCBI Taxonomy" id="582737"/>
    <lineage>
        <taxon>Eukaryota</taxon>
        <taxon>Viridiplantae</taxon>
        <taxon>Chlorophyta</taxon>
        <taxon>core chlorophytes</taxon>
        <taxon>Chlorodendrophyceae</taxon>
        <taxon>Chlorodendrales</taxon>
        <taxon>Chlorodendraceae</taxon>
        <taxon>Tetraselmis</taxon>
    </lineage>
</organism>
<sequence length="432" mass="47309">MITSGQVDKQDLPGYNRLLSSSSSENRTIFRPRYSALVSGDILTDGFRSETELYGHIQNHIIWGRQINMSNVYHGLMVKTMSGSSLTFKHEFVNEIAIVDDGGKVIPLESDRPPYDINRVLSDPKVAPYESIGIASVGSPQFLRAVEKFGLLSSLPADEPFTLFMPTDHAIWERGISPETLDRRVCASMIFHAHAVPGQQVSIDFSTSSSRVPRMSGEDIWIRDDTKFGELEGSSITVEAGESRATVVEADLEVRNRDALAHVISGLLSVTMDSDSDSSIFRTNSRFIEMIVSTDFVEELQKGELYTLFVPTNEALSRLDLSRYSRTAQESLIKAHTVRGEVRRSGMNDGAKLRTLEGDPLRFTVCGRYGVSVSSRGAEATIIEADVGIGEVDARILATIHVVDNVLEASARAAGASVALSACLALLLVTLY</sequence>
<feature type="domain" description="FAS1" evidence="1">
    <location>
        <begin position="126"/>
        <end position="268"/>
    </location>
</feature>
<feature type="domain" description="FAS1" evidence="1">
    <location>
        <begin position="265"/>
        <end position="407"/>
    </location>
</feature>
<dbReference type="InterPro" id="IPR000782">
    <property type="entry name" value="FAS1_domain"/>
</dbReference>
<evidence type="ECO:0000259" key="1">
    <source>
        <dbReference type="PROSITE" id="PS50213"/>
    </source>
</evidence>
<dbReference type="Gene3D" id="2.30.180.10">
    <property type="entry name" value="FAS1 domain"/>
    <property type="match status" value="2"/>
</dbReference>
<evidence type="ECO:0000313" key="2">
    <source>
        <dbReference type="EMBL" id="JAC82144.1"/>
    </source>
</evidence>
<protein>
    <recommendedName>
        <fullName evidence="1">FAS1 domain-containing protein</fullName>
    </recommendedName>
</protein>
<gene>
    <name evidence="2" type="ORF">TSPGSL018_6363</name>
</gene>
<dbReference type="PROSITE" id="PS50213">
    <property type="entry name" value="FAS1"/>
    <property type="match status" value="2"/>
</dbReference>
<dbReference type="EMBL" id="GBEZ01002953">
    <property type="protein sequence ID" value="JAC82144.1"/>
    <property type="molecule type" value="Transcribed_RNA"/>
</dbReference>
<dbReference type="SUPFAM" id="SSF82153">
    <property type="entry name" value="FAS1 domain"/>
    <property type="match status" value="3"/>
</dbReference>